<keyword evidence="5" id="KW-0460">Magnesium</keyword>
<evidence type="ECO:0000256" key="1">
    <source>
        <dbReference type="ARBA" id="ARBA00007967"/>
    </source>
</evidence>
<gene>
    <name evidence="6" type="ORF">F0562_026319</name>
</gene>
<keyword evidence="3" id="KW-0808">Transferase</keyword>
<dbReference type="GO" id="GO:0046872">
    <property type="term" value="F:metal ion binding"/>
    <property type="evidence" value="ECO:0007669"/>
    <property type="project" value="UniProtKB-KW"/>
</dbReference>
<dbReference type="Gene3D" id="1.10.1200.270">
    <property type="entry name" value="Methyltransferase, alpha-helical capping domain"/>
    <property type="match status" value="1"/>
</dbReference>
<comment type="similarity">
    <text evidence="1">Belongs to the methyltransferase superfamily. Type-7 methyltransferase family.</text>
</comment>
<organism evidence="6 7">
    <name type="scientific">Nyssa sinensis</name>
    <dbReference type="NCBI Taxonomy" id="561372"/>
    <lineage>
        <taxon>Eukaryota</taxon>
        <taxon>Viridiplantae</taxon>
        <taxon>Streptophyta</taxon>
        <taxon>Embryophyta</taxon>
        <taxon>Tracheophyta</taxon>
        <taxon>Spermatophyta</taxon>
        <taxon>Magnoliopsida</taxon>
        <taxon>eudicotyledons</taxon>
        <taxon>Gunneridae</taxon>
        <taxon>Pentapetalae</taxon>
        <taxon>asterids</taxon>
        <taxon>Cornales</taxon>
        <taxon>Nyssaceae</taxon>
        <taxon>Nyssa</taxon>
    </lineage>
</organism>
<keyword evidence="7" id="KW-1185">Reference proteome</keyword>
<evidence type="ECO:0000256" key="3">
    <source>
        <dbReference type="ARBA" id="ARBA00022679"/>
    </source>
</evidence>
<dbReference type="InterPro" id="IPR042086">
    <property type="entry name" value="MeTrfase_capping"/>
</dbReference>
<evidence type="ECO:0000256" key="5">
    <source>
        <dbReference type="ARBA" id="ARBA00022842"/>
    </source>
</evidence>
<dbReference type="InterPro" id="IPR029063">
    <property type="entry name" value="SAM-dependent_MTases_sf"/>
</dbReference>
<dbReference type="GO" id="GO:0032259">
    <property type="term" value="P:methylation"/>
    <property type="evidence" value="ECO:0007669"/>
    <property type="project" value="UniProtKB-KW"/>
</dbReference>
<accession>A0A5J5BD23</accession>
<dbReference type="PANTHER" id="PTHR31009">
    <property type="entry name" value="S-ADENOSYL-L-METHIONINE:CARBOXYL METHYLTRANSFERASE FAMILY PROTEIN"/>
    <property type="match status" value="1"/>
</dbReference>
<evidence type="ECO:0000256" key="4">
    <source>
        <dbReference type="ARBA" id="ARBA00022723"/>
    </source>
</evidence>
<protein>
    <submittedName>
        <fullName evidence="6">Uncharacterized protein</fullName>
    </submittedName>
</protein>
<reference evidence="6 7" key="1">
    <citation type="submission" date="2019-09" db="EMBL/GenBank/DDBJ databases">
        <title>A chromosome-level genome assembly of the Chinese tupelo Nyssa sinensis.</title>
        <authorList>
            <person name="Yang X."/>
            <person name="Kang M."/>
            <person name="Yang Y."/>
            <person name="Xiong H."/>
            <person name="Wang M."/>
            <person name="Zhang Z."/>
            <person name="Wang Z."/>
            <person name="Wu H."/>
            <person name="Ma T."/>
            <person name="Liu J."/>
            <person name="Xi Z."/>
        </authorList>
    </citation>
    <scope>NUCLEOTIDE SEQUENCE [LARGE SCALE GENOMIC DNA]</scope>
    <source>
        <strain evidence="6">J267</strain>
        <tissue evidence="6">Leaf</tissue>
    </source>
</reference>
<proteinExistence type="inferred from homology"/>
<dbReference type="Proteomes" id="UP000325577">
    <property type="component" value="Linkage Group LG14"/>
</dbReference>
<evidence type="ECO:0000313" key="6">
    <source>
        <dbReference type="EMBL" id="KAA8539627.1"/>
    </source>
</evidence>
<dbReference type="EMBL" id="CM018037">
    <property type="protein sequence ID" value="KAA8539627.1"/>
    <property type="molecule type" value="Genomic_DNA"/>
</dbReference>
<sequence>MEVKDVLHMISRGEGEISYAQSTFTQSVISETKPVLENTVQSLFSGDLRLKEVINVADLGCAVGPNTLSVISTVKETVEKKCRELNSPMPELQAYLNDLPGNDFNSLFKDLSRFCDKSGGVSCFVMGVPGSFHGRLFPRKCLHLVHSSYSVHWLSQAPKGLTSKEGLPLNKGKMYISKTSPPAVREAYLAQFQEDFTLFLKCRSEEMVPHGRMVLTLHGRPSSDSTTKESCYAWELLGEATAQLVSQGLIAEEKLDSFNVPYYISSPEEVQDIVKREGSFAIERLETFSLEIGDKEESNKWSRGEKVAKRVRAFTESVISYQFGEEILDKLYDNFTRIVVEDLAKESPKTTSIVVVLSRNMY</sequence>
<dbReference type="InterPro" id="IPR005299">
    <property type="entry name" value="MeTrfase_7"/>
</dbReference>
<name>A0A5J5BD23_9ASTE</name>
<dbReference type="GO" id="GO:0008168">
    <property type="term" value="F:methyltransferase activity"/>
    <property type="evidence" value="ECO:0007669"/>
    <property type="project" value="UniProtKB-KW"/>
</dbReference>
<dbReference type="Gene3D" id="3.40.50.150">
    <property type="entry name" value="Vaccinia Virus protein VP39"/>
    <property type="match status" value="1"/>
</dbReference>
<keyword evidence="4" id="KW-0479">Metal-binding</keyword>
<evidence type="ECO:0000313" key="7">
    <source>
        <dbReference type="Proteomes" id="UP000325577"/>
    </source>
</evidence>
<dbReference type="SUPFAM" id="SSF53335">
    <property type="entry name" value="S-adenosyl-L-methionine-dependent methyltransferases"/>
    <property type="match status" value="1"/>
</dbReference>
<keyword evidence="2" id="KW-0489">Methyltransferase</keyword>
<dbReference type="AlphaFoldDB" id="A0A5J5BD23"/>
<dbReference type="Pfam" id="PF03492">
    <property type="entry name" value="Methyltransf_7"/>
    <property type="match status" value="1"/>
</dbReference>
<dbReference type="OrthoDB" id="1523883at2759"/>
<evidence type="ECO:0000256" key="2">
    <source>
        <dbReference type="ARBA" id="ARBA00022603"/>
    </source>
</evidence>